<sequence length="335" mass="34120">MSDLDVMGLLGAVMPQGPDRAADASLTVVGAVYAVDAPARLVQVDIKGSPLWLPAQPGRYRVAVNEGALGLARVLLNPTTGRPVLVLGPVDPRRPVIPGTLTAIDTTARVATVSLDGATYDLPYLASTYTVGGPVWVGLTDWGVPFLVHGPSDAPAAPVVAPVAPAPTGTVQVTQTIGPQWSGTYRVSRGAWDRWNTGEYGGRSDLYQGDAYGSGTLIGLATYGDQLANLGAVSIDAITLRARRNGSGAGDAALTVQGTPHGERPGLVSASGSTASTGAVGLNQWASVDLPADMREGFRTGAIKGLAAVGGTYSGWGGTGTAGSMVLSVTYTRQA</sequence>
<proteinExistence type="predicted"/>
<keyword evidence="3" id="KW-1185">Reference proteome</keyword>
<accession>A0A021VYW9</accession>
<dbReference type="Proteomes" id="UP000019753">
    <property type="component" value="Unassembled WGS sequence"/>
</dbReference>
<dbReference type="RefSeq" id="WP_034223862.1">
    <property type="nucleotide sequence ID" value="NZ_AXCW01000039.1"/>
</dbReference>
<protein>
    <submittedName>
        <fullName evidence="2">Uncharacterized protein</fullName>
    </submittedName>
</protein>
<gene>
    <name evidence="2" type="ORF">N866_13595</name>
</gene>
<comment type="caution">
    <text evidence="2">The sequence shown here is derived from an EMBL/GenBank/DDBJ whole genome shotgun (WGS) entry which is preliminary data.</text>
</comment>
<dbReference type="AlphaFoldDB" id="A0A021VYW9"/>
<evidence type="ECO:0000256" key="1">
    <source>
        <dbReference type="SAM" id="MobiDB-lite"/>
    </source>
</evidence>
<dbReference type="EMBL" id="AXCW01000039">
    <property type="protein sequence ID" value="EYR64277.1"/>
    <property type="molecule type" value="Genomic_DNA"/>
</dbReference>
<evidence type="ECO:0000313" key="2">
    <source>
        <dbReference type="EMBL" id="EYR64277.1"/>
    </source>
</evidence>
<dbReference type="OrthoDB" id="3261207at2"/>
<evidence type="ECO:0000313" key="3">
    <source>
        <dbReference type="Proteomes" id="UP000019753"/>
    </source>
</evidence>
<organism evidence="2 3">
    <name type="scientific">Actinotalea ferrariae CF5-4</name>
    <dbReference type="NCBI Taxonomy" id="948458"/>
    <lineage>
        <taxon>Bacteria</taxon>
        <taxon>Bacillati</taxon>
        <taxon>Actinomycetota</taxon>
        <taxon>Actinomycetes</taxon>
        <taxon>Micrococcales</taxon>
        <taxon>Cellulomonadaceae</taxon>
        <taxon>Actinotalea</taxon>
    </lineage>
</organism>
<feature type="region of interest" description="Disordered" evidence="1">
    <location>
        <begin position="249"/>
        <end position="272"/>
    </location>
</feature>
<reference evidence="2 3" key="1">
    <citation type="submission" date="2014-01" db="EMBL/GenBank/DDBJ databases">
        <title>Actinotalea ferrariae CF5-4.</title>
        <authorList>
            <person name="Chen F."/>
            <person name="Li Y."/>
            <person name="Wang G."/>
        </authorList>
    </citation>
    <scope>NUCLEOTIDE SEQUENCE [LARGE SCALE GENOMIC DNA]</scope>
    <source>
        <strain evidence="2 3">CF5-4</strain>
    </source>
</reference>
<name>A0A021VYW9_9CELL</name>